<evidence type="ECO:0000313" key="2">
    <source>
        <dbReference type="Proteomes" id="UP000694892"/>
    </source>
</evidence>
<gene>
    <name evidence="1" type="ORF">XELAEV_18019782mg</name>
</gene>
<dbReference type="Proteomes" id="UP000694892">
    <property type="component" value="Chromosome 3S"/>
</dbReference>
<evidence type="ECO:0000313" key="1">
    <source>
        <dbReference type="EMBL" id="OCT86088.1"/>
    </source>
</evidence>
<sequence>MVTDPFKQLKSMTATDKSPAMLRSQWTHLAEKGNAEMTKHRQSFKPKTSKPHFTRLSTLQYLSALSLHGAALREHTQQKGFLSELVNEFTFTACWAFIFSRNFPHSILDESHLGLFCLLSYS</sequence>
<name>A0A974HQD3_XENLA</name>
<accession>A0A974HQD3</accession>
<protein>
    <submittedName>
        <fullName evidence="1">Uncharacterized protein</fullName>
    </submittedName>
</protein>
<proteinExistence type="predicted"/>
<reference evidence="2" key="1">
    <citation type="journal article" date="2016" name="Nature">
        <title>Genome evolution in the allotetraploid frog Xenopus laevis.</title>
        <authorList>
            <person name="Session A.M."/>
            <person name="Uno Y."/>
            <person name="Kwon T."/>
            <person name="Chapman J.A."/>
            <person name="Toyoda A."/>
            <person name="Takahashi S."/>
            <person name="Fukui A."/>
            <person name="Hikosaka A."/>
            <person name="Suzuki A."/>
            <person name="Kondo M."/>
            <person name="van Heeringen S.J."/>
            <person name="Quigley I."/>
            <person name="Heinz S."/>
            <person name="Ogino H."/>
            <person name="Ochi H."/>
            <person name="Hellsten U."/>
            <person name="Lyons J.B."/>
            <person name="Simakov O."/>
            <person name="Putnam N."/>
            <person name="Stites J."/>
            <person name="Kuroki Y."/>
            <person name="Tanaka T."/>
            <person name="Michiue T."/>
            <person name="Watanabe M."/>
            <person name="Bogdanovic O."/>
            <person name="Lister R."/>
            <person name="Georgiou G."/>
            <person name="Paranjpe S.S."/>
            <person name="van Kruijsbergen I."/>
            <person name="Shu S."/>
            <person name="Carlson J."/>
            <person name="Kinoshita T."/>
            <person name="Ohta Y."/>
            <person name="Mawaribuchi S."/>
            <person name="Jenkins J."/>
            <person name="Grimwood J."/>
            <person name="Schmutz J."/>
            <person name="Mitros T."/>
            <person name="Mozaffari S.V."/>
            <person name="Suzuki Y."/>
            <person name="Haramoto Y."/>
            <person name="Yamamoto T.S."/>
            <person name="Takagi C."/>
            <person name="Heald R."/>
            <person name="Miller K."/>
            <person name="Haudenschild C."/>
            <person name="Kitzman J."/>
            <person name="Nakayama T."/>
            <person name="Izutsu Y."/>
            <person name="Robert J."/>
            <person name="Fortriede J."/>
            <person name="Burns K."/>
            <person name="Lotay V."/>
            <person name="Karimi K."/>
            <person name="Yasuoka Y."/>
            <person name="Dichmann D.S."/>
            <person name="Flajnik M.F."/>
            <person name="Houston D.W."/>
            <person name="Shendure J."/>
            <person name="DuPasquier L."/>
            <person name="Vize P.D."/>
            <person name="Zorn A.M."/>
            <person name="Ito M."/>
            <person name="Marcotte E.M."/>
            <person name="Wallingford J.B."/>
            <person name="Ito Y."/>
            <person name="Asashima M."/>
            <person name="Ueno N."/>
            <person name="Matsuda Y."/>
            <person name="Veenstra G.J."/>
            <person name="Fujiyama A."/>
            <person name="Harland R.M."/>
            <person name="Taira M."/>
            <person name="Rokhsar D.S."/>
        </authorList>
    </citation>
    <scope>NUCLEOTIDE SEQUENCE [LARGE SCALE GENOMIC DNA]</scope>
    <source>
        <strain evidence="2">J</strain>
    </source>
</reference>
<dbReference type="EMBL" id="CM004471">
    <property type="protein sequence ID" value="OCT86088.1"/>
    <property type="molecule type" value="Genomic_DNA"/>
</dbReference>
<dbReference type="AlphaFoldDB" id="A0A974HQD3"/>
<organism evidence="1 2">
    <name type="scientific">Xenopus laevis</name>
    <name type="common">African clawed frog</name>
    <dbReference type="NCBI Taxonomy" id="8355"/>
    <lineage>
        <taxon>Eukaryota</taxon>
        <taxon>Metazoa</taxon>
        <taxon>Chordata</taxon>
        <taxon>Craniata</taxon>
        <taxon>Vertebrata</taxon>
        <taxon>Euteleostomi</taxon>
        <taxon>Amphibia</taxon>
        <taxon>Batrachia</taxon>
        <taxon>Anura</taxon>
        <taxon>Pipoidea</taxon>
        <taxon>Pipidae</taxon>
        <taxon>Xenopodinae</taxon>
        <taxon>Xenopus</taxon>
        <taxon>Xenopus</taxon>
    </lineage>
</organism>